<reference evidence="1 2" key="1">
    <citation type="submission" date="2009-01" db="EMBL/GenBank/DDBJ databases">
        <authorList>
            <person name="Fulton L."/>
            <person name="Clifton S."/>
            <person name="Fulton B."/>
            <person name="Xu J."/>
            <person name="Minx P."/>
            <person name="Pepin K.H."/>
            <person name="Johnson M."/>
            <person name="Bhonagiri V."/>
            <person name="Nash W.E."/>
            <person name="Mardis E.R."/>
            <person name="Wilson R.K."/>
        </authorList>
    </citation>
    <scope>NUCLEOTIDE SEQUENCE [LARGE SCALE GENOMIC DNA]</scope>
    <source>
        <strain evidence="1 2">DSM 15981</strain>
    </source>
</reference>
<dbReference type="Proteomes" id="UP000004756">
    <property type="component" value="Unassembled WGS sequence"/>
</dbReference>
<accession>C0D4B9</accession>
<name>C0D4B9_9FIRM</name>
<proteinExistence type="predicted"/>
<gene>
    <name evidence="1" type="ORF">CLOSTASPAR_04113</name>
</gene>
<organism evidence="1 2">
    <name type="scientific">[Clostridium] asparagiforme DSM 15981</name>
    <dbReference type="NCBI Taxonomy" id="518636"/>
    <lineage>
        <taxon>Bacteria</taxon>
        <taxon>Bacillati</taxon>
        <taxon>Bacillota</taxon>
        <taxon>Clostridia</taxon>
        <taxon>Lachnospirales</taxon>
        <taxon>Lachnospiraceae</taxon>
        <taxon>Enterocloster</taxon>
    </lineage>
</organism>
<dbReference type="EMBL" id="ACCJ01000331">
    <property type="protein sequence ID" value="EEG53826.1"/>
    <property type="molecule type" value="Genomic_DNA"/>
</dbReference>
<comment type="caution">
    <text evidence="1">The sequence shown here is derived from an EMBL/GenBank/DDBJ whole genome shotgun (WGS) entry which is preliminary data.</text>
</comment>
<protein>
    <submittedName>
        <fullName evidence="1">Uncharacterized protein</fullName>
    </submittedName>
</protein>
<reference evidence="1 2" key="2">
    <citation type="submission" date="2009-02" db="EMBL/GenBank/DDBJ databases">
        <title>Draft genome sequence of Clostridium asparagiforme (DSM 15981).</title>
        <authorList>
            <person name="Sudarsanam P."/>
            <person name="Ley R."/>
            <person name="Guruge J."/>
            <person name="Turnbaugh P.J."/>
            <person name="Mahowald M."/>
            <person name="Liep D."/>
            <person name="Gordon J."/>
        </authorList>
    </citation>
    <scope>NUCLEOTIDE SEQUENCE [LARGE SCALE GENOMIC DNA]</scope>
    <source>
        <strain evidence="1 2">DSM 15981</strain>
    </source>
</reference>
<keyword evidence="2" id="KW-1185">Reference proteome</keyword>
<sequence>MLSFLGALFPAARCAPFAKNTLRVLHVNCNRLPYHNSSSPHIMIYETGFVNIC</sequence>
<dbReference type="HOGENOM" id="CLU_3060003_0_0_9"/>
<evidence type="ECO:0000313" key="1">
    <source>
        <dbReference type="EMBL" id="EEG53826.1"/>
    </source>
</evidence>
<evidence type="ECO:0000313" key="2">
    <source>
        <dbReference type="Proteomes" id="UP000004756"/>
    </source>
</evidence>
<dbReference type="AlphaFoldDB" id="C0D4B9"/>